<organism evidence="2 3">
    <name type="scientific">Fusarium oxysporum f. sp. rapae</name>
    <dbReference type="NCBI Taxonomy" id="485398"/>
    <lineage>
        <taxon>Eukaryota</taxon>
        <taxon>Fungi</taxon>
        <taxon>Dikarya</taxon>
        <taxon>Ascomycota</taxon>
        <taxon>Pezizomycotina</taxon>
        <taxon>Sordariomycetes</taxon>
        <taxon>Hypocreomycetidae</taxon>
        <taxon>Hypocreales</taxon>
        <taxon>Nectriaceae</taxon>
        <taxon>Fusarium</taxon>
        <taxon>Fusarium oxysporum species complex</taxon>
    </lineage>
</organism>
<reference evidence="2" key="1">
    <citation type="submission" date="2021-04" db="EMBL/GenBank/DDBJ databases">
        <title>First draft genome resource for Brassicaceae pathogens Fusarium oxysporum f. sp. raphani and Fusarium oxysporum f. sp. rapae.</title>
        <authorList>
            <person name="Asai S."/>
        </authorList>
    </citation>
    <scope>NUCLEOTIDE SEQUENCE</scope>
    <source>
        <strain evidence="2">Tf1208</strain>
    </source>
</reference>
<evidence type="ECO:0000313" key="3">
    <source>
        <dbReference type="Proteomes" id="UP000694050"/>
    </source>
</evidence>
<protein>
    <submittedName>
        <fullName evidence="2">Uncharacterized protein</fullName>
    </submittedName>
</protein>
<evidence type="ECO:0000256" key="1">
    <source>
        <dbReference type="SAM" id="MobiDB-lite"/>
    </source>
</evidence>
<evidence type="ECO:0000313" key="2">
    <source>
        <dbReference type="EMBL" id="KAG7404292.1"/>
    </source>
</evidence>
<dbReference type="EMBL" id="JAELUQ010000013">
    <property type="protein sequence ID" value="KAG7404292.1"/>
    <property type="molecule type" value="Genomic_DNA"/>
</dbReference>
<dbReference type="AlphaFoldDB" id="A0A8J5NM73"/>
<comment type="caution">
    <text evidence="2">The sequence shown here is derived from an EMBL/GenBank/DDBJ whole genome shotgun (WGS) entry which is preliminary data.</text>
</comment>
<accession>A0A8J5NM73</accession>
<sequence length="195" mass="21740">MEVLQALPMIDPSHLVKSWMTEGDSTCSPNADTEANINPIFADSVGIASQALQDYPALLPYLATELHFHIEFAKRQGWSMLRTALLDKLENKTTWSRFVALKEEDSHKGTRPIENLICPAGRGPSFQNTRQTRKDYMSSAEKYGIVGHFEDLICPENEETSLQNPRNSAGGRKRPRSIASFSSAGSFSHANSKRQ</sequence>
<feature type="region of interest" description="Disordered" evidence="1">
    <location>
        <begin position="156"/>
        <end position="195"/>
    </location>
</feature>
<feature type="compositionally biased region" description="Low complexity" evidence="1">
    <location>
        <begin position="177"/>
        <end position="195"/>
    </location>
</feature>
<dbReference type="Proteomes" id="UP000694050">
    <property type="component" value="Unassembled WGS sequence"/>
</dbReference>
<proteinExistence type="predicted"/>
<name>A0A8J5NM73_FUSOX</name>
<gene>
    <name evidence="2" type="ORF">Forpe1208_v015745</name>
</gene>